<dbReference type="PANTHER" id="PTHR43877">
    <property type="entry name" value="AMINOALKYLPHOSPHONATE N-ACETYLTRANSFERASE-RELATED-RELATED"/>
    <property type="match status" value="1"/>
</dbReference>
<dbReference type="Pfam" id="PF00583">
    <property type="entry name" value="Acetyltransf_1"/>
    <property type="match status" value="1"/>
</dbReference>
<sequence length="164" mass="18329">MKLRDLTRLFAAPRPICEPGRVSDADDLAVLHSHAFRHGWPATEMEALITDPTVTTIVAREGRTPFSRRPVGFVMVRAAADEAEVLTVAVSPKRRGRGIGRLMMDEVIRRLYFMRVASLFLEVDESNGPALALYRRLGFREVGRRANYYSGGTANALVMRADLK</sequence>
<name>A0A1I4T729_9HYPH</name>
<dbReference type="PROSITE" id="PS51186">
    <property type="entry name" value="GNAT"/>
    <property type="match status" value="1"/>
</dbReference>
<evidence type="ECO:0000259" key="3">
    <source>
        <dbReference type="PROSITE" id="PS51186"/>
    </source>
</evidence>
<dbReference type="RefSeq" id="WP_101288827.1">
    <property type="nucleotide sequence ID" value="NZ_FOUQ01000005.1"/>
</dbReference>
<evidence type="ECO:0000256" key="1">
    <source>
        <dbReference type="ARBA" id="ARBA00022679"/>
    </source>
</evidence>
<dbReference type="GO" id="GO:0008080">
    <property type="term" value="F:N-acetyltransferase activity"/>
    <property type="evidence" value="ECO:0007669"/>
    <property type="project" value="InterPro"/>
</dbReference>
<feature type="domain" description="N-acetyltransferase" evidence="3">
    <location>
        <begin position="1"/>
        <end position="164"/>
    </location>
</feature>
<dbReference type="SUPFAM" id="SSF55729">
    <property type="entry name" value="Acyl-CoA N-acyltransferases (Nat)"/>
    <property type="match status" value="1"/>
</dbReference>
<dbReference type="InterPro" id="IPR000182">
    <property type="entry name" value="GNAT_dom"/>
</dbReference>
<reference evidence="4 5" key="1">
    <citation type="submission" date="2017-12" db="EMBL/GenBank/DDBJ databases">
        <title>Anaerobic carbon monoxide metabolism by Pleomorphomonas carboxyditropha sp. nov., a new mesophilic hydrogenogenic carboxidotroph.</title>
        <authorList>
            <person name="Esquivel-Elizondo S."/>
            <person name="Krajmalnik-Brown R."/>
        </authorList>
    </citation>
    <scope>NUCLEOTIDE SEQUENCE [LARGE SCALE GENOMIC DNA]</scope>
    <source>
        <strain evidence="4 5">R5-392</strain>
    </source>
</reference>
<dbReference type="InterPro" id="IPR050832">
    <property type="entry name" value="Bact_Acetyltransf"/>
</dbReference>
<evidence type="ECO:0000313" key="4">
    <source>
        <dbReference type="EMBL" id="PKR89519.1"/>
    </source>
</evidence>
<dbReference type="NCBIfam" id="TIGR01575">
    <property type="entry name" value="rimI"/>
    <property type="match status" value="1"/>
</dbReference>
<dbReference type="AlphaFoldDB" id="A0A1I4T729"/>
<comment type="caution">
    <text evidence="4">The sequence shown here is derived from an EMBL/GenBank/DDBJ whole genome shotgun (WGS) entry which is preliminary data.</text>
</comment>
<gene>
    <name evidence="4" type="primary">rimI</name>
    <name evidence="4" type="ORF">CXZ10_09095</name>
</gene>
<evidence type="ECO:0000313" key="5">
    <source>
        <dbReference type="Proteomes" id="UP000233491"/>
    </source>
</evidence>
<keyword evidence="1 4" id="KW-0808">Transferase</keyword>
<dbReference type="InterPro" id="IPR016181">
    <property type="entry name" value="Acyl_CoA_acyltransferase"/>
</dbReference>
<dbReference type="CDD" id="cd04301">
    <property type="entry name" value="NAT_SF"/>
    <property type="match status" value="1"/>
</dbReference>
<dbReference type="OrthoDB" id="9804026at2"/>
<keyword evidence="2" id="KW-0012">Acyltransferase</keyword>
<keyword evidence="5" id="KW-1185">Reference proteome</keyword>
<proteinExistence type="predicted"/>
<accession>A0A1I4T729</accession>
<organism evidence="4 5">
    <name type="scientific">Pleomorphomonas diazotrophica</name>
    <dbReference type="NCBI Taxonomy" id="1166257"/>
    <lineage>
        <taxon>Bacteria</taxon>
        <taxon>Pseudomonadati</taxon>
        <taxon>Pseudomonadota</taxon>
        <taxon>Alphaproteobacteria</taxon>
        <taxon>Hyphomicrobiales</taxon>
        <taxon>Pleomorphomonadaceae</taxon>
        <taxon>Pleomorphomonas</taxon>
    </lineage>
</organism>
<protein>
    <submittedName>
        <fullName evidence="4">Ribosomal-protein-alanine N-acetyltransferase</fullName>
    </submittedName>
</protein>
<dbReference type="Gene3D" id="3.40.630.30">
    <property type="match status" value="1"/>
</dbReference>
<dbReference type="EMBL" id="PJNW01000005">
    <property type="protein sequence ID" value="PKR89519.1"/>
    <property type="molecule type" value="Genomic_DNA"/>
</dbReference>
<dbReference type="InterPro" id="IPR006464">
    <property type="entry name" value="AcTrfase_RimI/Ard1"/>
</dbReference>
<dbReference type="Proteomes" id="UP000233491">
    <property type="component" value="Unassembled WGS sequence"/>
</dbReference>
<evidence type="ECO:0000256" key="2">
    <source>
        <dbReference type="ARBA" id="ARBA00023315"/>
    </source>
</evidence>